<feature type="compositionally biased region" description="Polar residues" evidence="1">
    <location>
        <begin position="110"/>
        <end position="127"/>
    </location>
</feature>
<gene>
    <name evidence="2" type="ORF">FC18_GL002070</name>
</gene>
<evidence type="ECO:0000313" key="2">
    <source>
        <dbReference type="EMBL" id="KRM56586.1"/>
    </source>
</evidence>
<evidence type="ECO:0008006" key="4">
    <source>
        <dbReference type="Google" id="ProtNLM"/>
    </source>
</evidence>
<dbReference type="STRING" id="1291052.FC18_GL002070"/>
<reference evidence="2 3" key="1">
    <citation type="journal article" date="2015" name="Genome Announc.">
        <title>Expanding the biotechnology potential of lactobacilli through comparative genomics of 213 strains and associated genera.</title>
        <authorList>
            <person name="Sun Z."/>
            <person name="Harris H.M."/>
            <person name="McCann A."/>
            <person name="Guo C."/>
            <person name="Argimon S."/>
            <person name="Zhang W."/>
            <person name="Yang X."/>
            <person name="Jeffery I.B."/>
            <person name="Cooney J.C."/>
            <person name="Kagawa T.F."/>
            <person name="Liu W."/>
            <person name="Song Y."/>
            <person name="Salvetti E."/>
            <person name="Wrobel A."/>
            <person name="Rasinkangas P."/>
            <person name="Parkhill J."/>
            <person name="Rea M.C."/>
            <person name="O'Sullivan O."/>
            <person name="Ritari J."/>
            <person name="Douillard F.P."/>
            <person name="Paul Ross R."/>
            <person name="Yang R."/>
            <person name="Briner A.E."/>
            <person name="Felis G.E."/>
            <person name="de Vos W.M."/>
            <person name="Barrangou R."/>
            <person name="Klaenhammer T.R."/>
            <person name="Caufield P.W."/>
            <person name="Cui Y."/>
            <person name="Zhang H."/>
            <person name="O'Toole P.W."/>
        </authorList>
    </citation>
    <scope>NUCLEOTIDE SEQUENCE [LARGE SCALE GENOMIC DNA]</scope>
    <source>
        <strain evidence="2 3">DSM 20505</strain>
    </source>
</reference>
<feature type="region of interest" description="Disordered" evidence="1">
    <location>
        <begin position="108"/>
        <end position="127"/>
    </location>
</feature>
<accession>A0A0R1ZQ70</accession>
<dbReference type="EMBL" id="AYYO01000003">
    <property type="protein sequence ID" value="KRM56586.1"/>
    <property type="molecule type" value="Genomic_DNA"/>
</dbReference>
<proteinExistence type="predicted"/>
<organism evidence="2 3">
    <name type="scientific">Lacticaseibacillus sharpeae JCM 1186 = DSM 20505</name>
    <dbReference type="NCBI Taxonomy" id="1291052"/>
    <lineage>
        <taxon>Bacteria</taxon>
        <taxon>Bacillati</taxon>
        <taxon>Bacillota</taxon>
        <taxon>Bacilli</taxon>
        <taxon>Lactobacillales</taxon>
        <taxon>Lactobacillaceae</taxon>
        <taxon>Lacticaseibacillus</taxon>
    </lineage>
</organism>
<dbReference type="PATRIC" id="fig|1291052.5.peg.2132"/>
<name>A0A0R1ZQ70_9LACO</name>
<protein>
    <recommendedName>
        <fullName evidence="4">Gas vesicle protein</fullName>
    </recommendedName>
</protein>
<keyword evidence="3" id="KW-1185">Reference proteome</keyword>
<dbReference type="AlphaFoldDB" id="A0A0R1ZQ70"/>
<sequence>MAGFTRGFLFGALTGTVFALLTSAQTGKQRQKAVKDWTTDTVSDIQKLQDAGKRLQESSARLQTAMHENLEPALDGINQAVNHFEFRTAPHLANIEASLGKITAAMPTAPTANVSEQTPTNTDSTKQ</sequence>
<evidence type="ECO:0000256" key="1">
    <source>
        <dbReference type="SAM" id="MobiDB-lite"/>
    </source>
</evidence>
<comment type="caution">
    <text evidence="2">The sequence shown here is derived from an EMBL/GenBank/DDBJ whole genome shotgun (WGS) entry which is preliminary data.</text>
</comment>
<dbReference type="RefSeq" id="WP_054676419.1">
    <property type="nucleotide sequence ID" value="NZ_AYYO01000003.1"/>
</dbReference>
<evidence type="ECO:0000313" key="3">
    <source>
        <dbReference type="Proteomes" id="UP000051679"/>
    </source>
</evidence>
<dbReference type="Proteomes" id="UP000051679">
    <property type="component" value="Unassembled WGS sequence"/>
</dbReference>
<dbReference type="OrthoDB" id="2297036at2"/>